<dbReference type="CDD" id="cd00291">
    <property type="entry name" value="SirA_YedF_YeeD"/>
    <property type="match status" value="1"/>
</dbReference>
<dbReference type="AlphaFoldDB" id="A0AAC9K8V8"/>
<feature type="domain" description="UPF0033" evidence="2">
    <location>
        <begin position="22"/>
        <end position="46"/>
    </location>
</feature>
<reference evidence="4" key="1">
    <citation type="submission" date="2016-11" db="EMBL/GenBank/DDBJ databases">
        <title>Comparative genomic and phenotypic analysis of Granulibacter bethesdensis clinical isolates from patients with chronic granulomatous disease.</title>
        <authorList>
            <person name="Zarember K.A."/>
            <person name="Porcella S.F."/>
            <person name="Chu J."/>
            <person name="Ding L."/>
            <person name="Dahlstrom E."/>
            <person name="Barbian K."/>
            <person name="Martens C."/>
            <person name="Sykora L."/>
            <person name="Kramer S."/>
            <person name="Pettinato A.M."/>
            <person name="Hong H."/>
            <person name="Wald G."/>
            <person name="Berg L.J."/>
            <person name="Rogge L.S."/>
            <person name="Greenberg D.E."/>
            <person name="Falcone E.L."/>
            <person name="Neves J.F."/>
            <person name="Simoes M.J."/>
            <person name="Casal M."/>
            <person name="Rodriguez-Lopez F.C."/>
            <person name="Zelazny A."/>
            <person name="Gallin J.I."/>
            <person name="Holland S.M."/>
        </authorList>
    </citation>
    <scope>NUCLEOTIDE SEQUENCE [LARGE SCALE GENOMIC DNA]</scope>
    <source>
        <strain evidence="4">NIH9.1</strain>
    </source>
</reference>
<dbReference type="Proteomes" id="UP000182373">
    <property type="component" value="Chromosome"/>
</dbReference>
<evidence type="ECO:0000313" key="4">
    <source>
        <dbReference type="Proteomes" id="UP000182373"/>
    </source>
</evidence>
<gene>
    <name evidence="3" type="ORF">GbCGDNIH9_0388</name>
</gene>
<dbReference type="InterPro" id="IPR036868">
    <property type="entry name" value="TusA-like_sf"/>
</dbReference>
<dbReference type="Gene3D" id="3.30.110.40">
    <property type="entry name" value="TusA-like domain"/>
    <property type="match status" value="1"/>
</dbReference>
<dbReference type="PROSITE" id="PS01148">
    <property type="entry name" value="UPF0033"/>
    <property type="match status" value="1"/>
</dbReference>
<name>A0AAC9K8V8_9PROT</name>
<evidence type="ECO:0000313" key="3">
    <source>
        <dbReference type="EMBL" id="APH53624.1"/>
    </source>
</evidence>
<dbReference type="PANTHER" id="PTHR33279:SF6">
    <property type="entry name" value="SULFUR CARRIER PROTEIN YEDF-RELATED"/>
    <property type="match status" value="1"/>
</dbReference>
<sequence length="91" mass="9913">MQQDESHPISIPERSGEMMTLLDVTADICPMTFVRTRIALDKLPSGALLSVLTAGDEASRNVPQSAAALGHEIIAIEHPQPGQTRILIRRQ</sequence>
<comment type="similarity">
    <text evidence="1">Belongs to the sulfur carrier protein TusA family.</text>
</comment>
<organism evidence="3 4">
    <name type="scientific">Granulibacter bethesdensis</name>
    <dbReference type="NCBI Taxonomy" id="364410"/>
    <lineage>
        <taxon>Bacteria</taxon>
        <taxon>Pseudomonadati</taxon>
        <taxon>Pseudomonadota</taxon>
        <taxon>Alphaproteobacteria</taxon>
        <taxon>Acetobacterales</taxon>
        <taxon>Acetobacteraceae</taxon>
        <taxon>Granulibacter</taxon>
    </lineage>
</organism>
<dbReference type="SUPFAM" id="SSF64307">
    <property type="entry name" value="SirA-like"/>
    <property type="match status" value="1"/>
</dbReference>
<accession>A0AAC9K8V8</accession>
<evidence type="ECO:0000256" key="1">
    <source>
        <dbReference type="ARBA" id="ARBA00008984"/>
    </source>
</evidence>
<evidence type="ECO:0000259" key="2">
    <source>
        <dbReference type="PROSITE" id="PS01148"/>
    </source>
</evidence>
<dbReference type="InterPro" id="IPR001455">
    <property type="entry name" value="TusA-like"/>
</dbReference>
<dbReference type="Pfam" id="PF01206">
    <property type="entry name" value="TusA"/>
    <property type="match status" value="1"/>
</dbReference>
<proteinExistence type="inferred from homology"/>
<dbReference type="PANTHER" id="PTHR33279">
    <property type="entry name" value="SULFUR CARRIER PROTEIN YEDF-RELATED"/>
    <property type="match status" value="1"/>
</dbReference>
<dbReference type="EMBL" id="CP018191">
    <property type="protein sequence ID" value="APH53624.1"/>
    <property type="molecule type" value="Genomic_DNA"/>
</dbReference>
<protein>
    <submittedName>
        <fullName evidence="3">Transcriptional regulatory protein</fullName>
    </submittedName>
</protein>